<feature type="domain" description="TIR" evidence="3">
    <location>
        <begin position="11"/>
        <end position="139"/>
    </location>
</feature>
<proteinExistence type="predicted"/>
<keyword evidence="2" id="KW-0812">Transmembrane</keyword>
<accession>A0A392QG56</accession>
<organism evidence="4 5">
    <name type="scientific">Trifolium medium</name>
    <dbReference type="NCBI Taxonomy" id="97028"/>
    <lineage>
        <taxon>Eukaryota</taxon>
        <taxon>Viridiplantae</taxon>
        <taxon>Streptophyta</taxon>
        <taxon>Embryophyta</taxon>
        <taxon>Tracheophyta</taxon>
        <taxon>Spermatophyta</taxon>
        <taxon>Magnoliopsida</taxon>
        <taxon>eudicotyledons</taxon>
        <taxon>Gunneridae</taxon>
        <taxon>Pentapetalae</taxon>
        <taxon>rosids</taxon>
        <taxon>fabids</taxon>
        <taxon>Fabales</taxon>
        <taxon>Fabaceae</taxon>
        <taxon>Papilionoideae</taxon>
        <taxon>50 kb inversion clade</taxon>
        <taxon>NPAAA clade</taxon>
        <taxon>Hologalegina</taxon>
        <taxon>IRL clade</taxon>
        <taxon>Trifolieae</taxon>
        <taxon>Trifolium</taxon>
    </lineage>
</organism>
<sequence>MSSFTTNPNRKKYDVYLSFCVEDARSFATGIYRALSLEAGIIVHWDDERLGNGDHREMATSVLNVIEDCKVVVIIFSRNYFNSRSCLQELEKITECCRTTDSLMLLTFFFYVGVRLSFGILERGMFRGEAFHDFLNKISMEEETSKEEDKFMTWVALISKATVYSEETSDLG</sequence>
<dbReference type="SMART" id="SM00255">
    <property type="entry name" value="TIR"/>
    <property type="match status" value="1"/>
</dbReference>
<keyword evidence="2" id="KW-1133">Transmembrane helix</keyword>
<feature type="transmembrane region" description="Helical" evidence="2">
    <location>
        <begin position="103"/>
        <end position="121"/>
    </location>
</feature>
<dbReference type="InterPro" id="IPR000157">
    <property type="entry name" value="TIR_dom"/>
</dbReference>
<evidence type="ECO:0000259" key="3">
    <source>
        <dbReference type="PROSITE" id="PS50104"/>
    </source>
</evidence>
<reference evidence="4 5" key="1">
    <citation type="journal article" date="2018" name="Front. Plant Sci.">
        <title>Red Clover (Trifolium pratense) and Zigzag Clover (T. medium) - A Picture of Genomic Similarities and Differences.</title>
        <authorList>
            <person name="Dluhosova J."/>
            <person name="Istvanek J."/>
            <person name="Nedelnik J."/>
            <person name="Repkova J."/>
        </authorList>
    </citation>
    <scope>NUCLEOTIDE SEQUENCE [LARGE SCALE GENOMIC DNA]</scope>
    <source>
        <strain evidence="5">cv. 10/8</strain>
        <tissue evidence="4">Leaf</tissue>
    </source>
</reference>
<dbReference type="EMBL" id="LXQA010132791">
    <property type="protein sequence ID" value="MCI22862.1"/>
    <property type="molecule type" value="Genomic_DNA"/>
</dbReference>
<dbReference type="Pfam" id="PF01582">
    <property type="entry name" value="TIR"/>
    <property type="match status" value="1"/>
</dbReference>
<dbReference type="AlphaFoldDB" id="A0A392QG56"/>
<keyword evidence="5" id="KW-1185">Reference proteome</keyword>
<evidence type="ECO:0000313" key="5">
    <source>
        <dbReference type="Proteomes" id="UP000265520"/>
    </source>
</evidence>
<dbReference type="SUPFAM" id="SSF52200">
    <property type="entry name" value="Toll/Interleukin receptor TIR domain"/>
    <property type="match status" value="1"/>
</dbReference>
<keyword evidence="2" id="KW-0472">Membrane</keyword>
<protein>
    <submittedName>
        <fullName evidence="4">NBS-containing resistance-like protein</fullName>
    </submittedName>
</protein>
<evidence type="ECO:0000313" key="4">
    <source>
        <dbReference type="EMBL" id="MCI22862.1"/>
    </source>
</evidence>
<dbReference type="PANTHER" id="PTHR32009:SF151">
    <property type="entry name" value="TIR DOMAIN-CONTAINING PROTEIN-RELATED"/>
    <property type="match status" value="1"/>
</dbReference>
<dbReference type="InterPro" id="IPR035897">
    <property type="entry name" value="Toll_tir_struct_dom_sf"/>
</dbReference>
<dbReference type="PANTHER" id="PTHR32009">
    <property type="entry name" value="TMV RESISTANCE PROTEIN N-LIKE"/>
    <property type="match status" value="1"/>
</dbReference>
<dbReference type="Proteomes" id="UP000265520">
    <property type="component" value="Unassembled WGS sequence"/>
</dbReference>
<dbReference type="PROSITE" id="PS50104">
    <property type="entry name" value="TIR"/>
    <property type="match status" value="1"/>
</dbReference>
<evidence type="ECO:0000256" key="2">
    <source>
        <dbReference type="SAM" id="Phobius"/>
    </source>
</evidence>
<keyword evidence="1" id="KW-0520">NAD</keyword>
<name>A0A392QG56_9FABA</name>
<dbReference type="GO" id="GO:0007165">
    <property type="term" value="P:signal transduction"/>
    <property type="evidence" value="ECO:0007669"/>
    <property type="project" value="InterPro"/>
</dbReference>
<dbReference type="Gene3D" id="3.40.50.10140">
    <property type="entry name" value="Toll/interleukin-1 receptor homology (TIR) domain"/>
    <property type="match status" value="1"/>
</dbReference>
<comment type="caution">
    <text evidence="4">The sequence shown here is derived from an EMBL/GenBank/DDBJ whole genome shotgun (WGS) entry which is preliminary data.</text>
</comment>
<evidence type="ECO:0000256" key="1">
    <source>
        <dbReference type="ARBA" id="ARBA00023027"/>
    </source>
</evidence>